<dbReference type="InterPro" id="IPR029058">
    <property type="entry name" value="AB_hydrolase_fold"/>
</dbReference>
<sequence>MHSPHRRFSILKRRQNLTVTTVAFVAAFGAGAASADQIAIPSQDEWDSARQISTLPSGQTIGYVEMGNTEGDPLVLIHGYTDNSRSWSLLTPELADRHIFAVDLRGHGASAAPECCYTLMDFSHDLEGFLLEQKIETTDIVGHSLGSMTAALFAAQHPDMVDRLVLISTAAAMPEASGDWLWENVPQLPEALDPDGEFMNEWYWNPNPVPADFIDRERAESAATPKHVWMGVLEALTITDWSPNATRIETPTLVLWGDQDELFGEDAQDLVKRILPEARHETYEGYGHNMFWETPGTVGLMIEAFLSE</sequence>
<evidence type="ECO:0000256" key="1">
    <source>
        <dbReference type="SAM" id="SignalP"/>
    </source>
</evidence>
<dbReference type="InterPro" id="IPR000073">
    <property type="entry name" value="AB_hydrolase_1"/>
</dbReference>
<dbReference type="Pfam" id="PF00561">
    <property type="entry name" value="Abhydrolase_1"/>
    <property type="match status" value="1"/>
</dbReference>
<proteinExistence type="predicted"/>
<comment type="caution">
    <text evidence="3">The sequence shown here is derived from an EMBL/GenBank/DDBJ whole genome shotgun (WGS) entry which is preliminary data.</text>
</comment>
<dbReference type="Gene3D" id="3.40.50.1820">
    <property type="entry name" value="alpha/beta hydrolase"/>
    <property type="match status" value="1"/>
</dbReference>
<dbReference type="AlphaFoldDB" id="A0A4Z1CRJ6"/>
<evidence type="ECO:0000313" key="4">
    <source>
        <dbReference type="Proteomes" id="UP000297972"/>
    </source>
</evidence>
<organism evidence="3 4">
    <name type="scientific">Paracoccus liaowanqingii</name>
    <dbReference type="NCBI Taxonomy" id="2560053"/>
    <lineage>
        <taxon>Bacteria</taxon>
        <taxon>Pseudomonadati</taxon>
        <taxon>Pseudomonadota</taxon>
        <taxon>Alphaproteobacteria</taxon>
        <taxon>Rhodobacterales</taxon>
        <taxon>Paracoccaceae</taxon>
        <taxon>Paracoccus</taxon>
    </lineage>
</organism>
<dbReference type="OrthoDB" id="9808398at2"/>
<gene>
    <name evidence="3" type="ORF">E4L95_03110</name>
</gene>
<feature type="signal peptide" evidence="1">
    <location>
        <begin position="1"/>
        <end position="35"/>
    </location>
</feature>
<keyword evidence="1" id="KW-0732">Signal</keyword>
<protein>
    <submittedName>
        <fullName evidence="3">Alpha/beta hydrolase</fullName>
    </submittedName>
</protein>
<dbReference type="GO" id="GO:0016787">
    <property type="term" value="F:hydrolase activity"/>
    <property type="evidence" value="ECO:0007669"/>
    <property type="project" value="UniProtKB-KW"/>
</dbReference>
<keyword evidence="3" id="KW-0378">Hydrolase</keyword>
<dbReference type="PRINTS" id="PR00111">
    <property type="entry name" value="ABHYDROLASE"/>
</dbReference>
<accession>A0A4Z1CRJ6</accession>
<keyword evidence="4" id="KW-1185">Reference proteome</keyword>
<dbReference type="PANTHER" id="PTHR46438">
    <property type="entry name" value="ALPHA/BETA-HYDROLASES SUPERFAMILY PROTEIN"/>
    <property type="match status" value="1"/>
</dbReference>
<dbReference type="SUPFAM" id="SSF53474">
    <property type="entry name" value="alpha/beta-Hydrolases"/>
    <property type="match status" value="1"/>
</dbReference>
<feature type="domain" description="AB hydrolase-1" evidence="2">
    <location>
        <begin position="73"/>
        <end position="294"/>
    </location>
</feature>
<evidence type="ECO:0000259" key="2">
    <source>
        <dbReference type="Pfam" id="PF00561"/>
    </source>
</evidence>
<reference evidence="3 4" key="1">
    <citation type="submission" date="2019-03" db="EMBL/GenBank/DDBJ databases">
        <authorList>
            <person name="Li J."/>
        </authorList>
    </citation>
    <scope>NUCLEOTIDE SEQUENCE [LARGE SCALE GENOMIC DNA]</scope>
    <source>
        <strain evidence="3 4">3058</strain>
    </source>
</reference>
<feature type="chain" id="PRO_5021418486" evidence="1">
    <location>
        <begin position="36"/>
        <end position="308"/>
    </location>
</feature>
<dbReference type="Proteomes" id="UP000297972">
    <property type="component" value="Unassembled WGS sequence"/>
</dbReference>
<dbReference type="EMBL" id="SRPG01000017">
    <property type="protein sequence ID" value="TGN67937.1"/>
    <property type="molecule type" value="Genomic_DNA"/>
</dbReference>
<name>A0A4Z1CRJ6_9RHOB</name>
<dbReference type="PANTHER" id="PTHR46438:SF11">
    <property type="entry name" value="LIPASE-RELATED"/>
    <property type="match status" value="1"/>
</dbReference>
<evidence type="ECO:0000313" key="3">
    <source>
        <dbReference type="EMBL" id="TGN67937.1"/>
    </source>
</evidence>